<gene>
    <name evidence="1" type="ORF">GALL_132150</name>
</gene>
<accession>A0A1J5S7T6</accession>
<name>A0A1J5S7T6_9ZZZZ</name>
<dbReference type="EMBL" id="MLJW01000056">
    <property type="protein sequence ID" value="OIR04545.1"/>
    <property type="molecule type" value="Genomic_DNA"/>
</dbReference>
<reference evidence="1" key="1">
    <citation type="submission" date="2016-10" db="EMBL/GenBank/DDBJ databases">
        <title>Sequence of Gallionella enrichment culture.</title>
        <authorList>
            <person name="Poehlein A."/>
            <person name="Muehling M."/>
            <person name="Daniel R."/>
        </authorList>
    </citation>
    <scope>NUCLEOTIDE SEQUENCE</scope>
</reference>
<organism evidence="1">
    <name type="scientific">mine drainage metagenome</name>
    <dbReference type="NCBI Taxonomy" id="410659"/>
    <lineage>
        <taxon>unclassified sequences</taxon>
        <taxon>metagenomes</taxon>
        <taxon>ecological metagenomes</taxon>
    </lineage>
</organism>
<proteinExistence type="predicted"/>
<sequence length="141" mass="16047">MDKVLIISDNLTMAHVIETKFSNVGWSNQSISVLSMMGRNSSSANNYQCMILVIDTDFRKRFGSIIDEMTAIIRNGSLHTTLYLMFEGDYDPRFASWLEYSKTIFKLSMHHHNLLKAINEITRLESGIVSRAAFCSPMDSI</sequence>
<comment type="caution">
    <text evidence="1">The sequence shown here is derived from an EMBL/GenBank/DDBJ whole genome shotgun (WGS) entry which is preliminary data.</text>
</comment>
<protein>
    <submittedName>
        <fullName evidence="1">Uncharacterized protein</fullName>
    </submittedName>
</protein>
<evidence type="ECO:0000313" key="1">
    <source>
        <dbReference type="EMBL" id="OIR04545.1"/>
    </source>
</evidence>
<dbReference type="AlphaFoldDB" id="A0A1J5S7T6"/>